<dbReference type="InterPro" id="IPR011990">
    <property type="entry name" value="TPR-like_helical_dom_sf"/>
</dbReference>
<evidence type="ECO:0000256" key="1">
    <source>
        <dbReference type="ARBA" id="ARBA00023125"/>
    </source>
</evidence>
<proteinExistence type="predicted"/>
<organism evidence="3 4">
    <name type="scientific">Nocardioides astragali</name>
    <dbReference type="NCBI Taxonomy" id="1776736"/>
    <lineage>
        <taxon>Bacteria</taxon>
        <taxon>Bacillati</taxon>
        <taxon>Actinomycetota</taxon>
        <taxon>Actinomycetes</taxon>
        <taxon>Propionibacteriales</taxon>
        <taxon>Nocardioidaceae</taxon>
        <taxon>Nocardioides</taxon>
    </lineage>
</organism>
<accession>A0ABW2N5F4</accession>
<dbReference type="Gene3D" id="1.10.10.10">
    <property type="entry name" value="Winged helix-like DNA-binding domain superfamily/Winged helix DNA-binding domain"/>
    <property type="match status" value="1"/>
</dbReference>
<dbReference type="Gene3D" id="1.25.40.10">
    <property type="entry name" value="Tetratricopeptide repeat domain"/>
    <property type="match status" value="1"/>
</dbReference>
<dbReference type="PROSITE" id="PS00622">
    <property type="entry name" value="HTH_LUXR_1"/>
    <property type="match status" value="1"/>
</dbReference>
<keyword evidence="4" id="KW-1185">Reference proteome</keyword>
<dbReference type="PANTHER" id="PTHR43214">
    <property type="entry name" value="TWO-COMPONENT RESPONSE REGULATOR"/>
    <property type="match status" value="1"/>
</dbReference>
<evidence type="ECO:0000313" key="4">
    <source>
        <dbReference type="Proteomes" id="UP001596524"/>
    </source>
</evidence>
<dbReference type="InterPro" id="IPR000792">
    <property type="entry name" value="Tscrpt_reg_LuxR_C"/>
</dbReference>
<dbReference type="InterPro" id="IPR039420">
    <property type="entry name" value="WalR-like"/>
</dbReference>
<sequence>MDVAGDVDRARQAYERGDWPEAYDAWSGTDLARLTAADLDDFATAAELLGHHDTTVLALQREFRLHEDAGDPRGAVRAAVRLAMSCVTHGEPALFSGWSARAEALLDEVGADSAEAGWMAFARMFGHLGRGEIPQASQQADLATDAGRRHRDPDLVAMGLTGQGRLRLYTDRIPEGLACLDEAMVRVIAGECTPIMAGHVYCTAIEGCQEISDFGRVAEWASALERWCSAQPGLLLFTGQCALHRGQLLRVRGDWAGALDELSRAAQRYVEVGSPDAIGLTARESGDVLRLRGDLDAADAAYQRAADHGCDPQPGLALLWLARGQGAAALAAIERLLEETMGAVGRCRMLPAAVEVFLASGQVDRARAAADELTSLACSEPLTAMAAECSGAVELAADDPAGALPFLRKAGQLWVRGHAPYDAARVSVLRGRALARLGDADASRRELEAARDCFRRLGARPAADEVSALLAPASAPSGLTAREIEVLRLVATGRTNPQIAASLVLSEKTVARHLSNIFTKLDVSSRTAAAAYAYEHGLV</sequence>
<evidence type="ECO:0000313" key="3">
    <source>
        <dbReference type="EMBL" id="MFC7360943.1"/>
    </source>
</evidence>
<dbReference type="EMBL" id="JBHTCH010000014">
    <property type="protein sequence ID" value="MFC7360943.1"/>
    <property type="molecule type" value="Genomic_DNA"/>
</dbReference>
<dbReference type="SUPFAM" id="SSF48452">
    <property type="entry name" value="TPR-like"/>
    <property type="match status" value="2"/>
</dbReference>
<dbReference type="InterPro" id="IPR036388">
    <property type="entry name" value="WH-like_DNA-bd_sf"/>
</dbReference>
<dbReference type="SMART" id="SM00421">
    <property type="entry name" value="HTH_LUXR"/>
    <property type="match status" value="1"/>
</dbReference>
<dbReference type="Proteomes" id="UP001596524">
    <property type="component" value="Unassembled WGS sequence"/>
</dbReference>
<gene>
    <name evidence="3" type="ORF">ACFQO6_11730</name>
</gene>
<reference evidence="4" key="1">
    <citation type="journal article" date="2019" name="Int. J. Syst. Evol. Microbiol.">
        <title>The Global Catalogue of Microorganisms (GCM) 10K type strain sequencing project: providing services to taxonomists for standard genome sequencing and annotation.</title>
        <authorList>
            <consortium name="The Broad Institute Genomics Platform"/>
            <consortium name="The Broad Institute Genome Sequencing Center for Infectious Disease"/>
            <person name="Wu L."/>
            <person name="Ma J."/>
        </authorList>
    </citation>
    <scope>NUCLEOTIDE SEQUENCE [LARGE SCALE GENOMIC DNA]</scope>
    <source>
        <strain evidence="4">FCH27</strain>
    </source>
</reference>
<dbReference type="SUPFAM" id="SSF46894">
    <property type="entry name" value="C-terminal effector domain of the bipartite response regulators"/>
    <property type="match status" value="1"/>
</dbReference>
<protein>
    <submittedName>
        <fullName evidence="3">LuxR C-terminal-related transcriptional regulator</fullName>
    </submittedName>
</protein>
<keyword evidence="1" id="KW-0238">DNA-binding</keyword>
<dbReference type="InterPro" id="IPR016032">
    <property type="entry name" value="Sig_transdc_resp-reg_C-effctor"/>
</dbReference>
<evidence type="ECO:0000259" key="2">
    <source>
        <dbReference type="PROSITE" id="PS50043"/>
    </source>
</evidence>
<dbReference type="PROSITE" id="PS50043">
    <property type="entry name" value="HTH_LUXR_2"/>
    <property type="match status" value="1"/>
</dbReference>
<feature type="domain" description="HTH luxR-type" evidence="2">
    <location>
        <begin position="472"/>
        <end position="537"/>
    </location>
</feature>
<dbReference type="CDD" id="cd06170">
    <property type="entry name" value="LuxR_C_like"/>
    <property type="match status" value="1"/>
</dbReference>
<name>A0ABW2N5F4_9ACTN</name>
<comment type="caution">
    <text evidence="3">The sequence shown here is derived from an EMBL/GenBank/DDBJ whole genome shotgun (WGS) entry which is preliminary data.</text>
</comment>
<dbReference type="Pfam" id="PF00196">
    <property type="entry name" value="GerE"/>
    <property type="match status" value="1"/>
</dbReference>
<dbReference type="PRINTS" id="PR00038">
    <property type="entry name" value="HTHLUXR"/>
</dbReference>
<dbReference type="RefSeq" id="WP_255888536.1">
    <property type="nucleotide sequence ID" value="NZ_JAFMZM010000001.1"/>
</dbReference>